<dbReference type="AlphaFoldDB" id="C4JV61"/>
<dbReference type="Proteomes" id="UP000002058">
    <property type="component" value="Unassembled WGS sequence"/>
</dbReference>
<dbReference type="EMBL" id="CH476618">
    <property type="protein sequence ID" value="EEP81588.1"/>
    <property type="molecule type" value="Genomic_DNA"/>
</dbReference>
<protein>
    <submittedName>
        <fullName evidence="1">Uncharacterized protein</fullName>
    </submittedName>
</protein>
<dbReference type="KEGG" id="ure:UREG_06453"/>
<evidence type="ECO:0000313" key="1">
    <source>
        <dbReference type="EMBL" id="EEP81588.1"/>
    </source>
</evidence>
<proteinExistence type="predicted"/>
<name>C4JV61_UNCRE</name>
<dbReference type="VEuPathDB" id="FungiDB:UREG_06453"/>
<keyword evidence="2" id="KW-1185">Reference proteome</keyword>
<dbReference type="RefSeq" id="XP_002583486.1">
    <property type="nucleotide sequence ID" value="XM_002583440.1"/>
</dbReference>
<dbReference type="InParanoid" id="C4JV61"/>
<dbReference type="GeneID" id="8442882"/>
<accession>C4JV61</accession>
<sequence length="273" mass="30733">MPFLPGREAYAPQHAASRYGVPSLAAKEDRLHLLYGHQQAPVSCSCNSDKVTDRIIAQMLQIDQTLHLARQSLEQRLIALSEQGHASVEELQDVASLERRIDRITVQFQNCALKVLNLVRHQYLEEATKNLQKLGNHGSLCSTNGSPGTPEEVAYAITEHVVEIYQSLRSARQKLDEHRATLSEQSNTPGEQFRQLADMESQFERFGAQFDQCASKVLDILKQRHQLKETEKSELDTLERSVFYFSGLVSPVAIFAIRKGYLTGWATNLVGLQ</sequence>
<dbReference type="HOGENOM" id="CLU_1020121_0_0_1"/>
<gene>
    <name evidence="1" type="ORF">UREG_06453</name>
</gene>
<organism evidence="1 2">
    <name type="scientific">Uncinocarpus reesii (strain UAMH 1704)</name>
    <dbReference type="NCBI Taxonomy" id="336963"/>
    <lineage>
        <taxon>Eukaryota</taxon>
        <taxon>Fungi</taxon>
        <taxon>Dikarya</taxon>
        <taxon>Ascomycota</taxon>
        <taxon>Pezizomycotina</taxon>
        <taxon>Eurotiomycetes</taxon>
        <taxon>Eurotiomycetidae</taxon>
        <taxon>Onygenales</taxon>
        <taxon>Onygenaceae</taxon>
        <taxon>Uncinocarpus</taxon>
    </lineage>
</organism>
<reference evidence="2" key="1">
    <citation type="journal article" date="2009" name="Genome Res.">
        <title>Comparative genomic analyses of the human fungal pathogens Coccidioides and their relatives.</title>
        <authorList>
            <person name="Sharpton T.J."/>
            <person name="Stajich J.E."/>
            <person name="Rounsley S.D."/>
            <person name="Gardner M.J."/>
            <person name="Wortman J.R."/>
            <person name="Jordar V.S."/>
            <person name="Maiti R."/>
            <person name="Kodira C.D."/>
            <person name="Neafsey D.E."/>
            <person name="Zeng Q."/>
            <person name="Hung C.-Y."/>
            <person name="McMahan C."/>
            <person name="Muszewska A."/>
            <person name="Grynberg M."/>
            <person name="Mandel M.A."/>
            <person name="Kellner E.M."/>
            <person name="Barker B.M."/>
            <person name="Galgiani J.N."/>
            <person name="Orbach M.J."/>
            <person name="Kirkland T.N."/>
            <person name="Cole G.T."/>
            <person name="Henn M.R."/>
            <person name="Birren B.W."/>
            <person name="Taylor J.W."/>
        </authorList>
    </citation>
    <scope>NUCLEOTIDE SEQUENCE [LARGE SCALE GENOMIC DNA]</scope>
    <source>
        <strain evidence="2">UAMH 1704</strain>
    </source>
</reference>
<evidence type="ECO:0000313" key="2">
    <source>
        <dbReference type="Proteomes" id="UP000002058"/>
    </source>
</evidence>